<accession>K3X392</accession>
<protein>
    <submittedName>
        <fullName evidence="1">Uncharacterized protein</fullName>
    </submittedName>
</protein>
<dbReference type="eggNOG" id="ENOG502SJAN">
    <property type="taxonomic scope" value="Eukaryota"/>
</dbReference>
<proteinExistence type="predicted"/>
<reference evidence="2" key="1">
    <citation type="journal article" date="2010" name="Genome Biol.">
        <title>Genome sequence of the necrotrophic plant pathogen Pythium ultimum reveals original pathogenicity mechanisms and effector repertoire.</title>
        <authorList>
            <person name="Levesque C.A."/>
            <person name="Brouwer H."/>
            <person name="Cano L."/>
            <person name="Hamilton J.P."/>
            <person name="Holt C."/>
            <person name="Huitema E."/>
            <person name="Raffaele S."/>
            <person name="Robideau G.P."/>
            <person name="Thines M."/>
            <person name="Win J."/>
            <person name="Zerillo M.M."/>
            <person name="Beakes G.W."/>
            <person name="Boore J.L."/>
            <person name="Busam D."/>
            <person name="Dumas B."/>
            <person name="Ferriera S."/>
            <person name="Fuerstenberg S.I."/>
            <person name="Gachon C.M."/>
            <person name="Gaulin E."/>
            <person name="Govers F."/>
            <person name="Grenville-Briggs L."/>
            <person name="Horner N."/>
            <person name="Hostetler J."/>
            <person name="Jiang R.H."/>
            <person name="Johnson J."/>
            <person name="Krajaejun T."/>
            <person name="Lin H."/>
            <person name="Meijer H.J."/>
            <person name="Moore B."/>
            <person name="Morris P."/>
            <person name="Phuntmart V."/>
            <person name="Puiu D."/>
            <person name="Shetty J."/>
            <person name="Stajich J.E."/>
            <person name="Tripathy S."/>
            <person name="Wawra S."/>
            <person name="van West P."/>
            <person name="Whitty B.R."/>
            <person name="Coutinho P.M."/>
            <person name="Henrissat B."/>
            <person name="Martin F."/>
            <person name="Thomas P.D."/>
            <person name="Tyler B.M."/>
            <person name="De Vries R.P."/>
            <person name="Kamoun S."/>
            <person name="Yandell M."/>
            <person name="Tisserat N."/>
            <person name="Buell C.R."/>
        </authorList>
    </citation>
    <scope>NUCLEOTIDE SEQUENCE</scope>
    <source>
        <strain evidence="2">DAOM:BR144</strain>
    </source>
</reference>
<name>K3X392_GLOUD</name>
<dbReference type="VEuPathDB" id="FungiDB:PYU1_G011665"/>
<sequence length="156" mass="17981">MTKQERLPFESTIHISTNWQERHATLLTMKDKKLQGALRFIVEWTRYLDLAAPFAESSQFVASDGFFCSLEMDVIPFEGVQSTKQVFDALQYFLINMEISILEILGEVIVREDDGSRHQGVFQNRFNSRLRNGAQAEMNVAMFTQFYGGGDNRKNE</sequence>
<dbReference type="HOGENOM" id="CLU_1691433_0_0_1"/>
<evidence type="ECO:0000313" key="2">
    <source>
        <dbReference type="Proteomes" id="UP000019132"/>
    </source>
</evidence>
<reference evidence="1" key="3">
    <citation type="submission" date="2015-02" db="UniProtKB">
        <authorList>
            <consortium name="EnsemblProtists"/>
        </authorList>
    </citation>
    <scope>IDENTIFICATION</scope>
    <source>
        <strain evidence="1">DAOM BR144</strain>
    </source>
</reference>
<organism evidence="1 2">
    <name type="scientific">Globisporangium ultimum (strain ATCC 200006 / CBS 805.95 / DAOM BR144)</name>
    <name type="common">Pythium ultimum</name>
    <dbReference type="NCBI Taxonomy" id="431595"/>
    <lineage>
        <taxon>Eukaryota</taxon>
        <taxon>Sar</taxon>
        <taxon>Stramenopiles</taxon>
        <taxon>Oomycota</taxon>
        <taxon>Peronosporomycetes</taxon>
        <taxon>Pythiales</taxon>
        <taxon>Pythiaceae</taxon>
        <taxon>Globisporangium</taxon>
    </lineage>
</organism>
<dbReference type="EnsemblProtists" id="PYU1_T011691">
    <property type="protein sequence ID" value="PYU1_T011691"/>
    <property type="gene ID" value="PYU1_G011665"/>
</dbReference>
<keyword evidence="2" id="KW-1185">Reference proteome</keyword>
<dbReference type="InParanoid" id="K3X392"/>
<dbReference type="AlphaFoldDB" id="K3X392"/>
<reference evidence="2" key="2">
    <citation type="submission" date="2010-04" db="EMBL/GenBank/DDBJ databases">
        <authorList>
            <person name="Buell R."/>
            <person name="Hamilton J."/>
            <person name="Hostetler J."/>
        </authorList>
    </citation>
    <scope>NUCLEOTIDE SEQUENCE [LARGE SCALE GENOMIC DNA]</scope>
    <source>
        <strain evidence="2">DAOM:BR144</strain>
    </source>
</reference>
<dbReference type="EMBL" id="GL376611">
    <property type="status" value="NOT_ANNOTATED_CDS"/>
    <property type="molecule type" value="Genomic_DNA"/>
</dbReference>
<dbReference type="Proteomes" id="UP000019132">
    <property type="component" value="Unassembled WGS sequence"/>
</dbReference>
<evidence type="ECO:0000313" key="1">
    <source>
        <dbReference type="EnsemblProtists" id="PYU1_T011691"/>
    </source>
</evidence>